<evidence type="ECO:0000313" key="7">
    <source>
        <dbReference type="EMBL" id="MFF5292695.1"/>
    </source>
</evidence>
<keyword evidence="8" id="KW-1185">Reference proteome</keyword>
<evidence type="ECO:0000256" key="3">
    <source>
        <dbReference type="ARBA" id="ARBA00022989"/>
    </source>
</evidence>
<feature type="transmembrane region" description="Helical" evidence="5">
    <location>
        <begin position="299"/>
        <end position="318"/>
    </location>
</feature>
<feature type="transmembrane region" description="Helical" evidence="5">
    <location>
        <begin position="391"/>
        <end position="409"/>
    </location>
</feature>
<dbReference type="RefSeq" id="WP_020516661.1">
    <property type="nucleotide sequence ID" value="NZ_JBIAZU010000004.1"/>
</dbReference>
<evidence type="ECO:0000256" key="5">
    <source>
        <dbReference type="SAM" id="Phobius"/>
    </source>
</evidence>
<dbReference type="InterPro" id="IPR036259">
    <property type="entry name" value="MFS_trans_sf"/>
</dbReference>
<name>A0ABW6WJV2_9ACTN</name>
<proteinExistence type="predicted"/>
<gene>
    <name evidence="7" type="ORF">ACFY35_24905</name>
</gene>
<feature type="transmembrane region" description="Helical" evidence="5">
    <location>
        <begin position="268"/>
        <end position="287"/>
    </location>
</feature>
<feature type="transmembrane region" description="Helical" evidence="5">
    <location>
        <begin position="324"/>
        <end position="350"/>
    </location>
</feature>
<feature type="transmembrane region" description="Helical" evidence="5">
    <location>
        <begin position="128"/>
        <end position="146"/>
    </location>
</feature>
<keyword evidence="2 5" id="KW-0812">Transmembrane</keyword>
<dbReference type="PANTHER" id="PTHR23528">
    <property type="match status" value="1"/>
</dbReference>
<evidence type="ECO:0000256" key="4">
    <source>
        <dbReference type="ARBA" id="ARBA00023136"/>
    </source>
</evidence>
<feature type="transmembrane region" description="Helical" evidence="5">
    <location>
        <begin position="187"/>
        <end position="204"/>
    </location>
</feature>
<organism evidence="7 8">
    <name type="scientific">Paractinoplanes globisporus</name>
    <dbReference type="NCBI Taxonomy" id="113565"/>
    <lineage>
        <taxon>Bacteria</taxon>
        <taxon>Bacillati</taxon>
        <taxon>Actinomycetota</taxon>
        <taxon>Actinomycetes</taxon>
        <taxon>Micromonosporales</taxon>
        <taxon>Micromonosporaceae</taxon>
        <taxon>Paractinoplanes</taxon>
    </lineage>
</organism>
<sequence length="413" mass="43642">MAVTQGAPALAEPVVPVRRAWIGLLFAANLGLWMALYTPLQVLLPEQIEDLGVGHKEIWLGIVTGIGAIVAVVVNPLAGMLSDRTRPRLFGRQLGRRHIWTAGGAALGFLSLLSLAVAPGLFWVTVGWALANVGLNIMLSTLTAAVPDRVPVDQRGLVSGWIGMPVALGLVLGAILVTVVVTTPSPGYLIIAIAMLLLVAPFVLRTPDDALGDVVVPRMRFRLDLRGNPDFAWAWITRFLVMLGNALGTLYLLYFLTDAVKLDDPDTGLLYLILLYTVGMIGTAMLGGWLSDRVGKRKIFVIWSGVLIAIAATLLAIWPTWPVAMVASVLFGAGFGVYLAVDTALVTQVLPAATDRAKDLGVINIAPSASQALGPVLAAPVVAYLGGYPTLFILTALTTLAGAVAVVKIRSVP</sequence>
<reference evidence="7 8" key="1">
    <citation type="submission" date="2024-10" db="EMBL/GenBank/DDBJ databases">
        <title>The Natural Products Discovery Center: Release of the First 8490 Sequenced Strains for Exploring Actinobacteria Biosynthetic Diversity.</title>
        <authorList>
            <person name="Kalkreuter E."/>
            <person name="Kautsar S.A."/>
            <person name="Yang D."/>
            <person name="Bader C.D."/>
            <person name="Teijaro C.N."/>
            <person name="Fluegel L."/>
            <person name="Davis C.M."/>
            <person name="Simpson J.R."/>
            <person name="Lauterbach L."/>
            <person name="Steele A.D."/>
            <person name="Gui C."/>
            <person name="Meng S."/>
            <person name="Li G."/>
            <person name="Viehrig K."/>
            <person name="Ye F."/>
            <person name="Su P."/>
            <person name="Kiefer A.F."/>
            <person name="Nichols A."/>
            <person name="Cepeda A.J."/>
            <person name="Yan W."/>
            <person name="Fan B."/>
            <person name="Jiang Y."/>
            <person name="Adhikari A."/>
            <person name="Zheng C.-J."/>
            <person name="Schuster L."/>
            <person name="Cowan T.M."/>
            <person name="Smanski M.J."/>
            <person name="Chevrette M.G."/>
            <person name="De Carvalho L.P.S."/>
            <person name="Shen B."/>
        </authorList>
    </citation>
    <scope>NUCLEOTIDE SEQUENCE [LARGE SCALE GENOMIC DNA]</scope>
    <source>
        <strain evidence="7 8">NPDC000087</strain>
    </source>
</reference>
<comment type="subcellular location">
    <subcellularLocation>
        <location evidence="1">Cell membrane</location>
        <topology evidence="1">Multi-pass membrane protein</topology>
    </subcellularLocation>
</comment>
<evidence type="ECO:0000256" key="1">
    <source>
        <dbReference type="ARBA" id="ARBA00004651"/>
    </source>
</evidence>
<keyword evidence="4 5" id="KW-0472">Membrane</keyword>
<dbReference type="InterPro" id="IPR011701">
    <property type="entry name" value="MFS"/>
</dbReference>
<feature type="transmembrane region" description="Helical" evidence="5">
    <location>
        <begin position="20"/>
        <end position="38"/>
    </location>
</feature>
<dbReference type="Pfam" id="PF07690">
    <property type="entry name" value="MFS_1"/>
    <property type="match status" value="1"/>
</dbReference>
<feature type="transmembrane region" description="Helical" evidence="5">
    <location>
        <begin position="99"/>
        <end position="122"/>
    </location>
</feature>
<feature type="transmembrane region" description="Helical" evidence="5">
    <location>
        <begin position="158"/>
        <end position="181"/>
    </location>
</feature>
<dbReference type="Proteomes" id="UP001602245">
    <property type="component" value="Unassembled WGS sequence"/>
</dbReference>
<dbReference type="InterPro" id="IPR020846">
    <property type="entry name" value="MFS_dom"/>
</dbReference>
<dbReference type="PANTHER" id="PTHR23528:SF1">
    <property type="entry name" value="MAJOR FACILITATOR SUPERFAMILY (MFS) PROFILE DOMAIN-CONTAINING PROTEIN"/>
    <property type="match status" value="1"/>
</dbReference>
<feature type="transmembrane region" description="Helical" evidence="5">
    <location>
        <begin position="58"/>
        <end position="78"/>
    </location>
</feature>
<protein>
    <submittedName>
        <fullName evidence="7">MFS transporter</fullName>
    </submittedName>
</protein>
<dbReference type="EMBL" id="JBIAZU010000004">
    <property type="protein sequence ID" value="MFF5292695.1"/>
    <property type="molecule type" value="Genomic_DNA"/>
</dbReference>
<feature type="transmembrane region" description="Helical" evidence="5">
    <location>
        <begin position="232"/>
        <end position="256"/>
    </location>
</feature>
<dbReference type="SUPFAM" id="SSF103473">
    <property type="entry name" value="MFS general substrate transporter"/>
    <property type="match status" value="1"/>
</dbReference>
<keyword evidence="3 5" id="KW-1133">Transmembrane helix</keyword>
<feature type="transmembrane region" description="Helical" evidence="5">
    <location>
        <begin position="362"/>
        <end position="385"/>
    </location>
</feature>
<dbReference type="PROSITE" id="PS50850">
    <property type="entry name" value="MFS"/>
    <property type="match status" value="1"/>
</dbReference>
<evidence type="ECO:0000259" key="6">
    <source>
        <dbReference type="PROSITE" id="PS50850"/>
    </source>
</evidence>
<evidence type="ECO:0000313" key="8">
    <source>
        <dbReference type="Proteomes" id="UP001602245"/>
    </source>
</evidence>
<evidence type="ECO:0000256" key="2">
    <source>
        <dbReference type="ARBA" id="ARBA00022692"/>
    </source>
</evidence>
<comment type="caution">
    <text evidence="7">The sequence shown here is derived from an EMBL/GenBank/DDBJ whole genome shotgun (WGS) entry which is preliminary data.</text>
</comment>
<accession>A0ABW6WJV2</accession>
<feature type="domain" description="Major facilitator superfamily (MFS) profile" evidence="6">
    <location>
        <begin position="230"/>
        <end position="413"/>
    </location>
</feature>
<dbReference type="Gene3D" id="1.20.1250.20">
    <property type="entry name" value="MFS general substrate transporter like domains"/>
    <property type="match status" value="2"/>
</dbReference>